<evidence type="ECO:0000256" key="1">
    <source>
        <dbReference type="SAM" id="MobiDB-lite"/>
    </source>
</evidence>
<keyword evidence="4" id="KW-1185">Reference proteome</keyword>
<gene>
    <name evidence="3" type="ORF">CDV31_012693</name>
</gene>
<keyword evidence="2" id="KW-0812">Transmembrane</keyword>
<feature type="compositionally biased region" description="Acidic residues" evidence="1">
    <location>
        <begin position="37"/>
        <end position="47"/>
    </location>
</feature>
<evidence type="ECO:0000313" key="3">
    <source>
        <dbReference type="EMBL" id="RSL98208.1"/>
    </source>
</evidence>
<keyword evidence="2" id="KW-1133">Transmembrane helix</keyword>
<organism evidence="3 4">
    <name type="scientific">Fusarium ambrosium</name>
    <dbReference type="NCBI Taxonomy" id="131363"/>
    <lineage>
        <taxon>Eukaryota</taxon>
        <taxon>Fungi</taxon>
        <taxon>Dikarya</taxon>
        <taxon>Ascomycota</taxon>
        <taxon>Pezizomycotina</taxon>
        <taxon>Sordariomycetes</taxon>
        <taxon>Hypocreomycetidae</taxon>
        <taxon>Hypocreales</taxon>
        <taxon>Nectriaceae</taxon>
        <taxon>Fusarium</taxon>
        <taxon>Fusarium solani species complex</taxon>
    </lineage>
</organism>
<protein>
    <submittedName>
        <fullName evidence="3">Uncharacterized protein</fullName>
    </submittedName>
</protein>
<dbReference type="AlphaFoldDB" id="A0A428T847"/>
<proteinExistence type="predicted"/>
<accession>A0A428T847</accession>
<feature type="compositionally biased region" description="Low complexity" evidence="1">
    <location>
        <begin position="48"/>
        <end position="61"/>
    </location>
</feature>
<reference evidence="3 4" key="1">
    <citation type="submission" date="2017-06" db="EMBL/GenBank/DDBJ databases">
        <title>Cmopartive genomic analysis of Ambrosia Fusariam Clade fungi.</title>
        <authorList>
            <person name="Stajich J.E."/>
            <person name="Carrillo J."/>
            <person name="Kijimoto T."/>
            <person name="Eskalen A."/>
            <person name="O'Donnell K."/>
            <person name="Kasson M."/>
        </authorList>
    </citation>
    <scope>NUCLEOTIDE SEQUENCE [LARGE SCALE GENOMIC DNA]</scope>
    <source>
        <strain evidence="3 4">NRRL 20438</strain>
    </source>
</reference>
<dbReference type="Proteomes" id="UP000288429">
    <property type="component" value="Unassembled WGS sequence"/>
</dbReference>
<dbReference type="EMBL" id="NIZV01000240">
    <property type="protein sequence ID" value="RSL98208.1"/>
    <property type="molecule type" value="Genomic_DNA"/>
</dbReference>
<keyword evidence="2" id="KW-0472">Membrane</keyword>
<sequence length="682" mass="75599">MAARNAQIRDWIITGKHVILTDYEHATSDPSASNSGDFDEIDTESDSGDGSSSIISSTASTTSAPMMEKLLASDDDALIPKQAEVDLVFRKGKYLWSQLVTSARSLPAASLSTGLNDPSIILKDVPALPEALPRRGMLVGRPFWHVPGISTDRDDDDQNEDFDLQHLHGARKHFCLSYLTPVECRVSPQVALGNDNASTAPGDGPYPPGLLLLTLCWSYIFSVRFWELQGKQVMYTSHALQPRPNRNIRNRRGRISIHLGASASQGLVRWLCALLAPKPGWSVQGGGHAPWTAFCSGGVEFTIISDEATTFTPNGQAPSSAEAAELLVELGCLYGFDSAQRGDGNHDPLSPIVAGFVAVLALPFYRAMELQPQFLAPTLQLNPTEMRPDLIRQYVADLRYYMTLSMHPMSVGSIIWSIFWQPDVECNVVSPWLSSTLSVLRPLIDSGNLDILVKAFALRRPRVAIWWLGIFLLGSPAISGLILRYLETSEECWGYATMASPDTTVASWTGSPQSFLDEGTSRAYVDLNESVSKADLLRCRYNLRLQDTSSALLAWQPFGVAPKTMIEPGLWPWLEHRSKRTYEHWVWYIKKGEAVARQDVQQGFRKDTGRFVEAVTDCLDVIHLDGMAERSTNANLEPSREATLRMINYCMEDMDGDRDTEVLIIPGARTHPWLKGWRGLEG</sequence>
<feature type="transmembrane region" description="Helical" evidence="2">
    <location>
        <begin position="464"/>
        <end position="486"/>
    </location>
</feature>
<name>A0A428T847_9HYPO</name>
<comment type="caution">
    <text evidence="3">The sequence shown here is derived from an EMBL/GenBank/DDBJ whole genome shotgun (WGS) entry which is preliminary data.</text>
</comment>
<evidence type="ECO:0000256" key="2">
    <source>
        <dbReference type="SAM" id="Phobius"/>
    </source>
</evidence>
<feature type="region of interest" description="Disordered" evidence="1">
    <location>
        <begin position="26"/>
        <end position="61"/>
    </location>
</feature>
<evidence type="ECO:0000313" key="4">
    <source>
        <dbReference type="Proteomes" id="UP000288429"/>
    </source>
</evidence>